<dbReference type="Proteomes" id="UP000535182">
    <property type="component" value="Unassembled WGS sequence"/>
</dbReference>
<keyword evidence="2" id="KW-1185">Reference proteome</keyword>
<name>A0A9X0U7Z4_9BACT</name>
<dbReference type="AlphaFoldDB" id="A0A9X0U7Z4"/>
<sequence length="124" mass="13608">MGDGNSGDLVKSGDHIEDLFCVTGVPMDVFPLVQSKSFRFFKNRVPDADLPNVMNQRRPLKEFDLLPVKSHEFAIETATLATPTECAMKPAEFESAISANARHIPSIVSLLSEKSRCRGSNAIT</sequence>
<dbReference type="EMBL" id="JACHEB010000015">
    <property type="protein sequence ID" value="MBB5331522.1"/>
    <property type="molecule type" value="Genomic_DNA"/>
</dbReference>
<accession>A0A9X0U7Z4</accession>
<reference evidence="1 2" key="1">
    <citation type="submission" date="2020-08" db="EMBL/GenBank/DDBJ databases">
        <title>Genomic Encyclopedia of Type Strains, Phase IV (KMG-V): Genome sequencing to study the core and pangenomes of soil and plant-associated prokaryotes.</title>
        <authorList>
            <person name="Whitman W."/>
        </authorList>
    </citation>
    <scope>NUCLEOTIDE SEQUENCE [LARGE SCALE GENOMIC DNA]</scope>
    <source>
        <strain evidence="1 2">X5P2</strain>
    </source>
</reference>
<evidence type="ECO:0000313" key="2">
    <source>
        <dbReference type="Proteomes" id="UP000535182"/>
    </source>
</evidence>
<evidence type="ECO:0000313" key="1">
    <source>
        <dbReference type="EMBL" id="MBB5331522.1"/>
    </source>
</evidence>
<gene>
    <name evidence="1" type="ORF">HDF14_005169</name>
</gene>
<proteinExistence type="predicted"/>
<protein>
    <submittedName>
        <fullName evidence="1">Uncharacterized protein</fullName>
    </submittedName>
</protein>
<organism evidence="1 2">
    <name type="scientific">Tunturiibacter gelidiferens</name>
    <dbReference type="NCBI Taxonomy" id="3069689"/>
    <lineage>
        <taxon>Bacteria</taxon>
        <taxon>Pseudomonadati</taxon>
        <taxon>Acidobacteriota</taxon>
        <taxon>Terriglobia</taxon>
        <taxon>Terriglobales</taxon>
        <taxon>Acidobacteriaceae</taxon>
        <taxon>Tunturiibacter</taxon>
    </lineage>
</organism>
<comment type="caution">
    <text evidence="1">The sequence shown here is derived from an EMBL/GenBank/DDBJ whole genome shotgun (WGS) entry which is preliminary data.</text>
</comment>